<sequence>MTRTAARGFMSTTRTRSTVQSDTSVFDDVTEYWNRRAPLFDGAASHVRHKAEWLIVLRAAFATADAKDVLDLGSGTGACALAAAELGHRVTAIDGAAKMLAHARRNALLRGLDINFIVSSIDDFAATPGSADIVTIRNVLWTLKDPLAALKKARMLLRPDGRIVVSDGLWSVDPGNQSTYTTDLAARLPFHAGLTQPDAEKLLNDASFGDVHSWHHLLNALPYPGGAPFFVLSAVTPVTR</sequence>
<keyword evidence="2" id="KW-0614">Plasmid</keyword>
<feature type="domain" description="Methyltransferase type 11" evidence="1">
    <location>
        <begin position="70"/>
        <end position="165"/>
    </location>
</feature>
<evidence type="ECO:0000259" key="1">
    <source>
        <dbReference type="Pfam" id="PF08241"/>
    </source>
</evidence>
<evidence type="ECO:0000313" key="2">
    <source>
        <dbReference type="EMBL" id="XCG51883.1"/>
    </source>
</evidence>
<gene>
    <name evidence="2" type="ORF">ABVK50_28450</name>
</gene>
<protein>
    <submittedName>
        <fullName evidence="2">Class I SAM-dependent methyltransferase</fullName>
        <ecNumber evidence="2">2.1.1.-</ecNumber>
    </submittedName>
</protein>
<keyword evidence="2" id="KW-0808">Transferase</keyword>
<dbReference type="GO" id="GO:0032259">
    <property type="term" value="P:methylation"/>
    <property type="evidence" value="ECO:0007669"/>
    <property type="project" value="UniProtKB-KW"/>
</dbReference>
<proteinExistence type="predicted"/>
<name>A0AAU8CYE7_9HYPH</name>
<dbReference type="InterPro" id="IPR029063">
    <property type="entry name" value="SAM-dependent_MTases_sf"/>
</dbReference>
<dbReference type="Pfam" id="PF08241">
    <property type="entry name" value="Methyltransf_11"/>
    <property type="match status" value="1"/>
</dbReference>
<dbReference type="AlphaFoldDB" id="A0AAU8CYE7"/>
<geneLocation type="plasmid" evidence="2">
    <name>pMk2240C</name>
</geneLocation>
<dbReference type="GO" id="GO:0008757">
    <property type="term" value="F:S-adenosylmethionine-dependent methyltransferase activity"/>
    <property type="evidence" value="ECO:0007669"/>
    <property type="project" value="InterPro"/>
</dbReference>
<reference evidence="2" key="1">
    <citation type="submission" date="2024-06" db="EMBL/GenBank/DDBJ databases">
        <title>Mesorhizobium karijinii sp. nov., a symbiont of the iconic Swainsona formosa from arid Australia.</title>
        <authorList>
            <person name="Hill Y.J."/>
            <person name="Watkin E.L.J."/>
            <person name="O'Hara G.W."/>
            <person name="Terpolilli J."/>
            <person name="Tye M.L."/>
            <person name="Kohlmeier M.G."/>
        </authorList>
    </citation>
    <scope>NUCLEOTIDE SEQUENCE</scope>
    <source>
        <strain evidence="2">WSM2240</strain>
        <plasmid evidence="2">pMk2240C</plasmid>
    </source>
</reference>
<dbReference type="EC" id="2.1.1.-" evidence="2"/>
<dbReference type="CDD" id="cd02440">
    <property type="entry name" value="AdoMet_MTases"/>
    <property type="match status" value="1"/>
</dbReference>
<dbReference type="EMBL" id="CP159254">
    <property type="protein sequence ID" value="XCG51883.1"/>
    <property type="molecule type" value="Genomic_DNA"/>
</dbReference>
<organism evidence="2">
    <name type="scientific">Mesorhizobium sp. WSM2240</name>
    <dbReference type="NCBI Taxonomy" id="3228851"/>
    <lineage>
        <taxon>Bacteria</taxon>
        <taxon>Pseudomonadati</taxon>
        <taxon>Pseudomonadota</taxon>
        <taxon>Alphaproteobacteria</taxon>
        <taxon>Hyphomicrobiales</taxon>
        <taxon>Phyllobacteriaceae</taxon>
        <taxon>Mesorhizobium</taxon>
    </lineage>
</organism>
<keyword evidence="2" id="KW-0489">Methyltransferase</keyword>
<dbReference type="InterPro" id="IPR013216">
    <property type="entry name" value="Methyltransf_11"/>
</dbReference>
<dbReference type="PANTHER" id="PTHR43861">
    <property type="entry name" value="TRANS-ACONITATE 2-METHYLTRANSFERASE-RELATED"/>
    <property type="match status" value="1"/>
</dbReference>
<accession>A0AAU8CYE7</accession>
<dbReference type="SUPFAM" id="SSF53335">
    <property type="entry name" value="S-adenosyl-L-methionine-dependent methyltransferases"/>
    <property type="match status" value="1"/>
</dbReference>
<dbReference type="Gene3D" id="3.40.50.150">
    <property type="entry name" value="Vaccinia Virus protein VP39"/>
    <property type="match status" value="1"/>
</dbReference>